<evidence type="ECO:0000313" key="1">
    <source>
        <dbReference type="EMBL" id="TCC46060.1"/>
    </source>
</evidence>
<dbReference type="AlphaFoldDB" id="A0A4R0JIN4"/>
<reference evidence="1 2" key="1">
    <citation type="submission" date="2019-02" db="EMBL/GenBank/DDBJ databases">
        <title>Kribbella capetownensis sp. nov. and Kribbella speibonae sp. nov., isolated from soil.</title>
        <authorList>
            <person name="Curtis S.M."/>
            <person name="Norton I."/>
            <person name="Everest G.J."/>
            <person name="Meyers P.R."/>
        </authorList>
    </citation>
    <scope>NUCLEOTIDE SEQUENCE [LARGE SCALE GENOMIC DNA]</scope>
    <source>
        <strain evidence="1 2">YM53</strain>
    </source>
</reference>
<protein>
    <recommendedName>
        <fullName evidence="3">Regulatory protein</fullName>
    </recommendedName>
</protein>
<accession>A0A4R0JIN4</accession>
<gene>
    <name evidence="1" type="ORF">E0H75_30660</name>
</gene>
<evidence type="ECO:0008006" key="3">
    <source>
        <dbReference type="Google" id="ProtNLM"/>
    </source>
</evidence>
<evidence type="ECO:0000313" key="2">
    <source>
        <dbReference type="Proteomes" id="UP000293342"/>
    </source>
</evidence>
<dbReference type="EMBL" id="SJKD01000007">
    <property type="protein sequence ID" value="TCC46060.1"/>
    <property type="molecule type" value="Genomic_DNA"/>
</dbReference>
<comment type="caution">
    <text evidence="1">The sequence shown here is derived from an EMBL/GenBank/DDBJ whole genome shotgun (WGS) entry which is preliminary data.</text>
</comment>
<organism evidence="1 2">
    <name type="scientific">Kribbella capetownensis</name>
    <dbReference type="NCBI Taxonomy" id="1572659"/>
    <lineage>
        <taxon>Bacteria</taxon>
        <taxon>Bacillati</taxon>
        <taxon>Actinomycetota</taxon>
        <taxon>Actinomycetes</taxon>
        <taxon>Propionibacteriales</taxon>
        <taxon>Kribbellaceae</taxon>
        <taxon>Kribbella</taxon>
    </lineage>
</organism>
<dbReference type="OrthoDB" id="4299905at2"/>
<keyword evidence="2" id="KW-1185">Reference proteome</keyword>
<sequence length="106" mass="11327">MKLAIDTTGKTFTVTKAVEEKKDQNGRQKADRNTNELLWQVQVMALDETGGEVINVTLAGNAMPKVNVGAVVVPVELEAMPWATNGRNGVAYKAKTLTPQTAGKSA</sequence>
<proteinExistence type="predicted"/>
<name>A0A4R0JIN4_9ACTN</name>
<dbReference type="Proteomes" id="UP000293342">
    <property type="component" value="Unassembled WGS sequence"/>
</dbReference>